<gene>
    <name evidence="1" type="ORF">BGZ80_010779</name>
</gene>
<reference evidence="1" key="1">
    <citation type="journal article" date="2020" name="Fungal Divers.">
        <title>Resolving the Mortierellaceae phylogeny through synthesis of multi-gene phylogenetics and phylogenomics.</title>
        <authorList>
            <person name="Vandepol N."/>
            <person name="Liber J."/>
            <person name="Desiro A."/>
            <person name="Na H."/>
            <person name="Kennedy M."/>
            <person name="Barry K."/>
            <person name="Grigoriev I.V."/>
            <person name="Miller A.N."/>
            <person name="O'Donnell K."/>
            <person name="Stajich J.E."/>
            <person name="Bonito G."/>
        </authorList>
    </citation>
    <scope>NUCLEOTIDE SEQUENCE</scope>
    <source>
        <strain evidence="1">NRRL 2769</strain>
    </source>
</reference>
<keyword evidence="2" id="KW-1185">Reference proteome</keyword>
<protein>
    <submittedName>
        <fullName evidence="1">Uncharacterized protein</fullName>
    </submittedName>
</protein>
<dbReference type="SUPFAM" id="SSF52047">
    <property type="entry name" value="RNI-like"/>
    <property type="match status" value="1"/>
</dbReference>
<name>A0A9P6N2L3_9FUNG</name>
<sequence>MLCQPDSSLKITQLTVEGNLPVTKTVEQLLQDVPILATTLTTIRIEKCHIESFVYIDNILSTCVNLIDLHLEAPQPERDNPVRLELRECSDFCKDRMETPLKLQRLTIKLFWISNRVKEIVLPRCPFVKSLEIVGAYCDCGPPFCRLHAIISRCMPSLEHIHVSSGTYHAAGDKLWVSRQAYNSAKSWSFDSRQINLKTFDRLEIPPNPIPGYFLLEIESPILTSLEINIGFNGWSNADVKSALHNYLVSPAAVSLVHLRGDGATYHYARLDLGKDQNQKLWTCRLLETLHLDIRDLDILKDRDNEKSASVTRSIFGYLTQLLPRIRELRLKFNQFDFDLEGGLCLLKRLRYLESARFVFFKHGQLRERDLYWLDKYPTSPQDILRQNWIAELQDQLNLDQEALDENDPQGSSNTLKDVIECLKDDGGSSVGHHSENQGALVCLPYLESFVLEDRRKGSKLEFKDPDNSIIQLMKSIRPGCEFRITRN</sequence>
<dbReference type="InterPro" id="IPR032675">
    <property type="entry name" value="LRR_dom_sf"/>
</dbReference>
<dbReference type="Proteomes" id="UP000703661">
    <property type="component" value="Unassembled WGS sequence"/>
</dbReference>
<dbReference type="Gene3D" id="3.80.10.10">
    <property type="entry name" value="Ribonuclease Inhibitor"/>
    <property type="match status" value="1"/>
</dbReference>
<comment type="caution">
    <text evidence="1">The sequence shown here is derived from an EMBL/GenBank/DDBJ whole genome shotgun (WGS) entry which is preliminary data.</text>
</comment>
<dbReference type="EMBL" id="JAAAID010000079">
    <property type="protein sequence ID" value="KAG0022942.1"/>
    <property type="molecule type" value="Genomic_DNA"/>
</dbReference>
<evidence type="ECO:0000313" key="1">
    <source>
        <dbReference type="EMBL" id="KAG0022942.1"/>
    </source>
</evidence>
<evidence type="ECO:0000313" key="2">
    <source>
        <dbReference type="Proteomes" id="UP000703661"/>
    </source>
</evidence>
<organism evidence="1 2">
    <name type="scientific">Entomortierella chlamydospora</name>
    <dbReference type="NCBI Taxonomy" id="101097"/>
    <lineage>
        <taxon>Eukaryota</taxon>
        <taxon>Fungi</taxon>
        <taxon>Fungi incertae sedis</taxon>
        <taxon>Mucoromycota</taxon>
        <taxon>Mortierellomycotina</taxon>
        <taxon>Mortierellomycetes</taxon>
        <taxon>Mortierellales</taxon>
        <taxon>Mortierellaceae</taxon>
        <taxon>Entomortierella</taxon>
    </lineage>
</organism>
<proteinExistence type="predicted"/>
<accession>A0A9P6N2L3</accession>
<dbReference type="AlphaFoldDB" id="A0A9P6N2L3"/>